<evidence type="ECO:0000313" key="2">
    <source>
        <dbReference type="Proteomes" id="UP000827976"/>
    </source>
</evidence>
<accession>A0ACB7TWN9</accession>
<keyword evidence="2" id="KW-1185">Reference proteome</keyword>
<organism evidence="1 2">
    <name type="scientific">Dioscorea alata</name>
    <name type="common">Purple yam</name>
    <dbReference type="NCBI Taxonomy" id="55571"/>
    <lineage>
        <taxon>Eukaryota</taxon>
        <taxon>Viridiplantae</taxon>
        <taxon>Streptophyta</taxon>
        <taxon>Embryophyta</taxon>
        <taxon>Tracheophyta</taxon>
        <taxon>Spermatophyta</taxon>
        <taxon>Magnoliopsida</taxon>
        <taxon>Liliopsida</taxon>
        <taxon>Dioscoreales</taxon>
        <taxon>Dioscoreaceae</taxon>
        <taxon>Dioscorea</taxon>
    </lineage>
</organism>
<dbReference type="Proteomes" id="UP000827976">
    <property type="component" value="Chromosome 19"/>
</dbReference>
<gene>
    <name evidence="1" type="ORF">IHE45_19G019500</name>
</gene>
<name>A0ACB7TWN9_DIOAL</name>
<sequence length="509" mass="58054">MEDVHYNTTLFFVLLLLFLLLSIYLLHHYYYNKKSSKNLPPSPPSLPFIGHLHLLRPHRHLSIHSLSKLYGPVVALRLGSRNAIILSSPAAVEEALIKNDPVFSNRPMIKAGDVLGYKNTSIFFSPHGPHWRNLRHLISLQLFATRPLNLLARIRSNEFLSLIQSMVKTSSSGEIAFKARFFEMTYNTISKMVIGKSVEADVSIQFMDIIHEVIDLVSSFNPRDFFPVLGWLDLLGVERRMERIFSRLDGFITEIIEDHRRRRRRRSEGVNAGEEDEERNPLDVMLSMQEADSETYTDDVIKGHILIMLAANETTTETFETAMLLLLSHPEIMKKAKTEIDMNVGHDRILDESDLLKLPYLKNIIKETLRLSPPLQGIPPRASSGDCTIQGYHVPRGTMLFINVWGLQKDPELWDDAMSFKPERFAREKEGGIKYIPFGAGRRKCPGEHLGMRIVMAGVGALVQCFDWEMMSKEEVDINSLLGLTVPKEKPVVAKYKVRDCMVDTLSKI</sequence>
<dbReference type="EMBL" id="CM037029">
    <property type="protein sequence ID" value="KAH7652465.1"/>
    <property type="molecule type" value="Genomic_DNA"/>
</dbReference>
<evidence type="ECO:0000313" key="1">
    <source>
        <dbReference type="EMBL" id="KAH7652465.1"/>
    </source>
</evidence>
<keyword evidence="1" id="KW-0560">Oxidoreductase</keyword>
<reference evidence="2" key="1">
    <citation type="journal article" date="2022" name="Nat. Commun.">
        <title>Chromosome evolution and the genetic basis of agronomically important traits in greater yam.</title>
        <authorList>
            <person name="Bredeson J.V."/>
            <person name="Lyons J.B."/>
            <person name="Oniyinde I.O."/>
            <person name="Okereke N.R."/>
            <person name="Kolade O."/>
            <person name="Nnabue I."/>
            <person name="Nwadili C.O."/>
            <person name="Hribova E."/>
            <person name="Parker M."/>
            <person name="Nwogha J."/>
            <person name="Shu S."/>
            <person name="Carlson J."/>
            <person name="Kariba R."/>
            <person name="Muthemba S."/>
            <person name="Knop K."/>
            <person name="Barton G.J."/>
            <person name="Sherwood A.V."/>
            <person name="Lopez-Montes A."/>
            <person name="Asiedu R."/>
            <person name="Jamnadass R."/>
            <person name="Muchugi A."/>
            <person name="Goodstein D."/>
            <person name="Egesi C.N."/>
            <person name="Featherston J."/>
            <person name="Asfaw A."/>
            <person name="Simpson G.G."/>
            <person name="Dolezel J."/>
            <person name="Hendre P.S."/>
            <person name="Van Deynze A."/>
            <person name="Kumar P.L."/>
            <person name="Obidiegwu J.E."/>
            <person name="Bhattacharjee R."/>
            <person name="Rokhsar D.S."/>
        </authorList>
    </citation>
    <scope>NUCLEOTIDE SEQUENCE [LARGE SCALE GENOMIC DNA]</scope>
    <source>
        <strain evidence="2">cv. TDa95/00328</strain>
    </source>
</reference>
<proteinExistence type="predicted"/>
<comment type="caution">
    <text evidence="1">The sequence shown here is derived from an EMBL/GenBank/DDBJ whole genome shotgun (WGS) entry which is preliminary data.</text>
</comment>
<dbReference type="EC" id="1.14.14.90" evidence="1"/>
<protein>
    <submittedName>
        <fullName evidence="1">Isoflavone 2'-hydroxylase protein</fullName>
        <ecNumber evidence="1">1.14.14.90</ecNumber>
    </submittedName>
</protein>